<reference evidence="3" key="1">
    <citation type="submission" date="2021-12" db="EMBL/GenBank/DDBJ databases">
        <title>Prjna785345.</title>
        <authorList>
            <person name="Rujirawat T."/>
            <person name="Krajaejun T."/>
        </authorList>
    </citation>
    <scope>NUCLEOTIDE SEQUENCE</scope>
    <source>
        <strain evidence="3">Pi057C3</strain>
    </source>
</reference>
<dbReference type="Proteomes" id="UP001209570">
    <property type="component" value="Unassembled WGS sequence"/>
</dbReference>
<feature type="compositionally biased region" description="Low complexity" evidence="2">
    <location>
        <begin position="226"/>
        <end position="236"/>
    </location>
</feature>
<feature type="compositionally biased region" description="Basic and acidic residues" evidence="2">
    <location>
        <begin position="11"/>
        <end position="26"/>
    </location>
</feature>
<protein>
    <recommendedName>
        <fullName evidence="5">DUF5745 domain-containing protein</fullName>
    </recommendedName>
</protein>
<feature type="compositionally biased region" description="Low complexity" evidence="2">
    <location>
        <begin position="266"/>
        <end position="286"/>
    </location>
</feature>
<feature type="region of interest" description="Disordered" evidence="2">
    <location>
        <begin position="251"/>
        <end position="347"/>
    </location>
</feature>
<evidence type="ECO:0000313" key="4">
    <source>
        <dbReference type="Proteomes" id="UP001209570"/>
    </source>
</evidence>
<dbReference type="EMBL" id="JAKCXM010000034">
    <property type="protein sequence ID" value="KAJ0406288.1"/>
    <property type="molecule type" value="Genomic_DNA"/>
</dbReference>
<feature type="compositionally biased region" description="Acidic residues" evidence="2">
    <location>
        <begin position="299"/>
        <end position="312"/>
    </location>
</feature>
<organism evidence="3 4">
    <name type="scientific">Pythium insidiosum</name>
    <name type="common">Pythiosis disease agent</name>
    <dbReference type="NCBI Taxonomy" id="114742"/>
    <lineage>
        <taxon>Eukaryota</taxon>
        <taxon>Sar</taxon>
        <taxon>Stramenopiles</taxon>
        <taxon>Oomycota</taxon>
        <taxon>Peronosporomycetes</taxon>
        <taxon>Pythiales</taxon>
        <taxon>Pythiaceae</taxon>
        <taxon>Pythium</taxon>
    </lineage>
</organism>
<feature type="compositionally biased region" description="Acidic residues" evidence="2">
    <location>
        <begin position="200"/>
        <end position="209"/>
    </location>
</feature>
<feature type="coiled-coil region" evidence="1">
    <location>
        <begin position="423"/>
        <end position="462"/>
    </location>
</feature>
<feature type="region of interest" description="Disordered" evidence="2">
    <location>
        <begin position="569"/>
        <end position="588"/>
    </location>
</feature>
<feature type="compositionally biased region" description="Polar residues" evidence="2">
    <location>
        <begin position="162"/>
        <end position="172"/>
    </location>
</feature>
<feature type="region of interest" description="Disordered" evidence="2">
    <location>
        <begin position="1"/>
        <end position="26"/>
    </location>
</feature>
<accession>A0AAD5Q9A3</accession>
<gene>
    <name evidence="3" type="ORF">P43SY_007076</name>
</gene>
<keyword evidence="1" id="KW-0175">Coiled coil</keyword>
<sequence length="588" mass="65500">MAVVAPAPPRLQDESDVQHTADERDDASSFRLTGAARRMQVLLQTNALLDRLGFGARSFEDFDDLVASVSSMSVALYEKLFQFRLDGVVRVPTSAADYAHNAQLVVDALSGALLDEDFDAAQLTGESLCAGDVDSISQLVHMLQHIHDVLYADAGDDGALAQSKTDPNTNGSRAGARKDDASLLLTTQKYGRFVPVGAPDNEDPDDSDDLAAPGLTHGGPTYFGDVSSVSGASGSEASVHFMEEEGEFARAFSEMPSHSSPATSKESPGGPEAENGAAEANEPASAVYDTPTRSKNQEEADGEERDQEDEDTSSPVKKKHAISVVATIAPKGETTKKKRKEKKNATPAALDPLYPLLPETTRRSRVAKSQTEFQRYKLQLKSHLQQLRHVRDVFGLFAGFYIRTQRFTQDLRLHRLALGLATQRAEERQLQDAMQHLLHLEREKLRDEHRSTTQALRQLQRDHAERERALESYYSSQLELVREQTQRELSERQIVEKAHRQASAQMLKELRQDRERQLVATLEQRRHLEEVRRVRRATWLDQALEEKQATSQQRQDAFYIAAMKARGLRQRGASTANAREAAVGPRRR</sequence>
<name>A0AAD5Q9A3_PYTIN</name>
<comment type="caution">
    <text evidence="3">The sequence shown here is derived from an EMBL/GenBank/DDBJ whole genome shotgun (WGS) entry which is preliminary data.</text>
</comment>
<evidence type="ECO:0000256" key="2">
    <source>
        <dbReference type="SAM" id="MobiDB-lite"/>
    </source>
</evidence>
<feature type="region of interest" description="Disordered" evidence="2">
    <location>
        <begin position="161"/>
        <end position="181"/>
    </location>
</feature>
<feature type="compositionally biased region" description="Polar residues" evidence="2">
    <location>
        <begin position="256"/>
        <end position="265"/>
    </location>
</feature>
<proteinExistence type="predicted"/>
<feature type="region of interest" description="Disordered" evidence="2">
    <location>
        <begin position="193"/>
        <end position="236"/>
    </location>
</feature>
<evidence type="ECO:0008006" key="5">
    <source>
        <dbReference type="Google" id="ProtNLM"/>
    </source>
</evidence>
<evidence type="ECO:0000256" key="1">
    <source>
        <dbReference type="SAM" id="Coils"/>
    </source>
</evidence>
<keyword evidence="4" id="KW-1185">Reference proteome</keyword>
<evidence type="ECO:0000313" key="3">
    <source>
        <dbReference type="EMBL" id="KAJ0406288.1"/>
    </source>
</evidence>
<dbReference type="AlphaFoldDB" id="A0AAD5Q9A3"/>